<gene>
    <name evidence="1" type="ORF">Q2T77_35845</name>
</gene>
<name>A0ABT8SFC3_9BURK</name>
<proteinExistence type="predicted"/>
<dbReference type="EMBL" id="JAUKVY010000045">
    <property type="protein sequence ID" value="MDO1537626.1"/>
    <property type="molecule type" value="Genomic_DNA"/>
</dbReference>
<dbReference type="Gene3D" id="2.60.120.10">
    <property type="entry name" value="Jelly Rolls"/>
    <property type="match status" value="1"/>
</dbReference>
<protein>
    <submittedName>
        <fullName evidence="1">Cupin domain-containing protein</fullName>
    </submittedName>
</protein>
<dbReference type="InterPro" id="IPR011051">
    <property type="entry name" value="RmlC_Cupin_sf"/>
</dbReference>
<keyword evidence="2" id="KW-1185">Reference proteome</keyword>
<evidence type="ECO:0000313" key="1">
    <source>
        <dbReference type="EMBL" id="MDO1537626.1"/>
    </source>
</evidence>
<comment type="caution">
    <text evidence="1">The sequence shown here is derived from an EMBL/GenBank/DDBJ whole genome shotgun (WGS) entry which is preliminary data.</text>
</comment>
<dbReference type="Proteomes" id="UP001169027">
    <property type="component" value="Unassembled WGS sequence"/>
</dbReference>
<reference evidence="1" key="1">
    <citation type="submission" date="2023-06" db="EMBL/GenBank/DDBJ databases">
        <authorList>
            <person name="Jiang Y."/>
            <person name="Liu Q."/>
        </authorList>
    </citation>
    <scope>NUCLEOTIDE SEQUENCE</scope>
    <source>
        <strain evidence="1">CGMCC 1.12090</strain>
    </source>
</reference>
<organism evidence="1 2">
    <name type="scientific">Variovorax ginsengisoli</name>
    <dbReference type="NCBI Taxonomy" id="363844"/>
    <lineage>
        <taxon>Bacteria</taxon>
        <taxon>Pseudomonadati</taxon>
        <taxon>Pseudomonadota</taxon>
        <taxon>Betaproteobacteria</taxon>
        <taxon>Burkholderiales</taxon>
        <taxon>Comamonadaceae</taxon>
        <taxon>Variovorax</taxon>
    </lineage>
</organism>
<accession>A0ABT8SFC3</accession>
<dbReference type="SUPFAM" id="SSF51182">
    <property type="entry name" value="RmlC-like cupins"/>
    <property type="match status" value="1"/>
</dbReference>
<sequence length="110" mass="11909">MAIHHALSGEMIDIRPLGDAIRATQSATLYKTQHLEVFRMVLSAGKEIPEHKVVGEFTIQCLEGSVEFSIGTTRDIMRAGDLKCLAGGVRHSLLAIEDSSLLVTLLLHGA</sequence>
<dbReference type="InterPro" id="IPR014710">
    <property type="entry name" value="RmlC-like_jellyroll"/>
</dbReference>
<dbReference type="RefSeq" id="WP_301816067.1">
    <property type="nucleotide sequence ID" value="NZ_JAUJZH010000045.1"/>
</dbReference>
<evidence type="ECO:0000313" key="2">
    <source>
        <dbReference type="Proteomes" id="UP001169027"/>
    </source>
</evidence>
<dbReference type="CDD" id="cd02230">
    <property type="entry name" value="cupin_HP0902-like"/>
    <property type="match status" value="1"/>
</dbReference>